<reference evidence="2" key="1">
    <citation type="submission" date="2020-07" db="EMBL/GenBank/DDBJ databases">
        <title>Multicomponent nature underlies the extraordinary mechanical properties of spider dragline silk.</title>
        <authorList>
            <person name="Kono N."/>
            <person name="Nakamura H."/>
            <person name="Mori M."/>
            <person name="Yoshida Y."/>
            <person name="Ohtoshi R."/>
            <person name="Malay A.D."/>
            <person name="Moran D.A.P."/>
            <person name="Tomita M."/>
            <person name="Numata K."/>
            <person name="Arakawa K."/>
        </authorList>
    </citation>
    <scope>NUCLEOTIDE SEQUENCE</scope>
</reference>
<dbReference type="AlphaFoldDB" id="A0A8X6HQ63"/>
<dbReference type="Proteomes" id="UP000887116">
    <property type="component" value="Unassembled WGS sequence"/>
</dbReference>
<dbReference type="OrthoDB" id="5982857at2759"/>
<feature type="compositionally biased region" description="Acidic residues" evidence="1">
    <location>
        <begin position="768"/>
        <end position="795"/>
    </location>
</feature>
<proteinExistence type="predicted"/>
<feature type="region of interest" description="Disordered" evidence="1">
    <location>
        <begin position="761"/>
        <end position="801"/>
    </location>
</feature>
<sequence>MENTLICFVCNKSDGKIILFSEETLRKCRTVLKIRKKYNLKYKDIILPDEYIGNGYHRECYKAFTGVMKKYLTSKPINSTKNSENQKSVSVSAYNSSQTPPLIPELTAEPSCLQSLTTESSITSQSSLIPNFIESKPTTFQGNRHLQNLPTESSSILQPSLIFDSIKLQSTTSQENIEIFEPDVSDNNDSTEDANILNENDASTNNYQIVCVFCNREHKKLHSKMLPLHKADTNQFKSSVLPNIEGQEEYAELLNKLKKFSGPKISYHTECRVNFNNKISFSKKPSSKNDWHCHREYHQLAFNEISGIIEEDVIKKGRCYLLVYLHELYIDSLEKIYEENSVEINSIFTAHHLEEKILKTFSKNIKFFTIRNKKLIAPNYLQAIDDTIFENLLTENTLQKAALILRKLILQMEKNKLPIKNITAQHLMSGEASIPPQLLDFYFTLLGGCNKKRKKSMKCARQVHSYSQDVIFAVHNGHVKTPKHIMLDDMIDEVKRLQNCEISSFHIENEDLKELMNNYNIFKQRCFNGEHEIVIRSIDTDIAAIMLGNMHHLKNQSVVWMLTGTGNNLRYVDLTKIHAELGQLICQSLPGYHAITGWDFNPAFFRKGKLKPYKIFKKFPEYQEAFKNFGNSELIENTDEQQNFFNIIQRFICNVYNAGNVIDVDAARLQMFIDSYTVSDVKEAFDRKKLRKFDASNLPPCKSELLQQFLKANYICTIWNNAHLKTPTTYQPANNGWILENNKYHFKWFEGDQLPSYVSDSLKTQSETDGECDIDENQTTDGSSSDEDGNIDDNDESFRSD</sequence>
<dbReference type="EMBL" id="BMAO01026162">
    <property type="protein sequence ID" value="GFR07459.1"/>
    <property type="molecule type" value="Genomic_DNA"/>
</dbReference>
<accession>A0A8X6HQ63</accession>
<evidence type="ECO:0000313" key="3">
    <source>
        <dbReference type="Proteomes" id="UP000887116"/>
    </source>
</evidence>
<gene>
    <name evidence="2" type="primary">evm_009189</name>
    <name evidence="2" type="ORF">TNCT_213191</name>
</gene>
<organism evidence="2 3">
    <name type="scientific">Trichonephila clavata</name>
    <name type="common">Joro spider</name>
    <name type="synonym">Nephila clavata</name>
    <dbReference type="NCBI Taxonomy" id="2740835"/>
    <lineage>
        <taxon>Eukaryota</taxon>
        <taxon>Metazoa</taxon>
        <taxon>Ecdysozoa</taxon>
        <taxon>Arthropoda</taxon>
        <taxon>Chelicerata</taxon>
        <taxon>Arachnida</taxon>
        <taxon>Araneae</taxon>
        <taxon>Araneomorphae</taxon>
        <taxon>Entelegynae</taxon>
        <taxon>Araneoidea</taxon>
        <taxon>Nephilidae</taxon>
        <taxon>Trichonephila</taxon>
    </lineage>
</organism>
<dbReference type="PANTHER" id="PTHR46704">
    <property type="entry name" value="CXC DOMAIN-CONTAINING PROTEIN-RELATED"/>
    <property type="match status" value="1"/>
</dbReference>
<protein>
    <submittedName>
        <fullName evidence="2">Uncharacterized protein</fullName>
    </submittedName>
</protein>
<evidence type="ECO:0000256" key="1">
    <source>
        <dbReference type="SAM" id="MobiDB-lite"/>
    </source>
</evidence>
<dbReference type="PANTHER" id="PTHR46704:SF9">
    <property type="entry name" value="BHLH DOMAIN-CONTAINING PROTEIN"/>
    <property type="match status" value="1"/>
</dbReference>
<comment type="caution">
    <text evidence="2">The sequence shown here is derived from an EMBL/GenBank/DDBJ whole genome shotgun (WGS) entry which is preliminary data.</text>
</comment>
<keyword evidence="3" id="KW-1185">Reference proteome</keyword>
<evidence type="ECO:0000313" key="2">
    <source>
        <dbReference type="EMBL" id="GFR07459.1"/>
    </source>
</evidence>
<name>A0A8X6HQ63_TRICU</name>